<evidence type="ECO:0000313" key="4">
    <source>
        <dbReference type="Proteomes" id="UP000263900"/>
    </source>
</evidence>
<reference evidence="3 4" key="1">
    <citation type="submission" date="2018-09" db="EMBL/GenBank/DDBJ databases">
        <title>Genome sequencing of strain 6GH32-13.</title>
        <authorList>
            <person name="Weon H.-Y."/>
            <person name="Heo J."/>
            <person name="Kwon S.-W."/>
        </authorList>
    </citation>
    <scope>NUCLEOTIDE SEQUENCE [LARGE SCALE GENOMIC DNA]</scope>
    <source>
        <strain evidence="3 4">5GH32-13</strain>
    </source>
</reference>
<dbReference type="KEGG" id="pseg:D3H65_29760"/>
<dbReference type="Proteomes" id="UP000263900">
    <property type="component" value="Chromosome"/>
</dbReference>
<keyword evidence="2" id="KW-0472">Membrane</keyword>
<organism evidence="3 4">
    <name type="scientific">Paraflavitalea soli</name>
    <dbReference type="NCBI Taxonomy" id="2315862"/>
    <lineage>
        <taxon>Bacteria</taxon>
        <taxon>Pseudomonadati</taxon>
        <taxon>Bacteroidota</taxon>
        <taxon>Chitinophagia</taxon>
        <taxon>Chitinophagales</taxon>
        <taxon>Chitinophagaceae</taxon>
        <taxon>Paraflavitalea</taxon>
    </lineage>
</organism>
<keyword evidence="2" id="KW-0812">Transmembrane</keyword>
<feature type="transmembrane region" description="Helical" evidence="2">
    <location>
        <begin position="45"/>
        <end position="62"/>
    </location>
</feature>
<keyword evidence="4" id="KW-1185">Reference proteome</keyword>
<protein>
    <submittedName>
        <fullName evidence="3">Uncharacterized protein</fullName>
    </submittedName>
</protein>
<sequence>MENEKQGTRFGKEEKAARQKGNEERQKGREEKHPRHAEAMDQQKYFQFLLITIKIYFLWQSMKVL</sequence>
<evidence type="ECO:0000256" key="1">
    <source>
        <dbReference type="SAM" id="MobiDB-lite"/>
    </source>
</evidence>
<evidence type="ECO:0000313" key="3">
    <source>
        <dbReference type="EMBL" id="AXY77924.1"/>
    </source>
</evidence>
<accession>A0A3B7MTP8</accession>
<dbReference type="EMBL" id="CP032157">
    <property type="protein sequence ID" value="AXY77924.1"/>
    <property type="molecule type" value="Genomic_DNA"/>
</dbReference>
<dbReference type="AlphaFoldDB" id="A0A3B7MTP8"/>
<gene>
    <name evidence="3" type="ORF">D3H65_29760</name>
</gene>
<proteinExistence type="predicted"/>
<keyword evidence="2" id="KW-1133">Transmembrane helix</keyword>
<feature type="region of interest" description="Disordered" evidence="1">
    <location>
        <begin position="1"/>
        <end position="38"/>
    </location>
</feature>
<evidence type="ECO:0000256" key="2">
    <source>
        <dbReference type="SAM" id="Phobius"/>
    </source>
</evidence>
<name>A0A3B7MTP8_9BACT</name>